<evidence type="ECO:0000313" key="3">
    <source>
        <dbReference type="EMBL" id="MCE4538060.1"/>
    </source>
</evidence>
<dbReference type="RefSeq" id="WP_233392481.1">
    <property type="nucleotide sequence ID" value="NZ_JAJTWT010000004.1"/>
</dbReference>
<keyword evidence="1" id="KW-0732">Signal</keyword>
<sequence length="366" mass="38262">MNFHRPPFIVRLAISTTFLACAAQAHAALRVGDSTPEGVAAGNTPELALIIWDPVKEVSYTKDLGIAVYKENYAGGDPSTNLFIYGQQDAGYQKLFDPLNTDANFQSFLSKSTDVANQIWAVIAVSNDPNAPAFAGGTSFFTTLNAATPTGTLNPQYTYLLGLPNSDFANGAGTLAQSFGDISAQAGSCSGACATDYGNNSSYLNVKGQTAYAGSIFRADHTLSGAGDHAPNIFNPVNRSSWFYTATVTSDNSTEPIAVDEFDNGTIAGGGHDAYWGLGVDGSGNYILSYTLEAAVTPTSTAAGALLRLRTDFAAAYGRTRLIASPAGDTLDLGGSHNVTAVPEPATWGLMGLGLAVVGLRARRRR</sequence>
<dbReference type="EMBL" id="JAJTWT010000004">
    <property type="protein sequence ID" value="MCE4538060.1"/>
    <property type="molecule type" value="Genomic_DNA"/>
</dbReference>
<feature type="chain" id="PRO_5046190593" evidence="1">
    <location>
        <begin position="28"/>
        <end position="366"/>
    </location>
</feature>
<evidence type="ECO:0000313" key="4">
    <source>
        <dbReference type="Proteomes" id="UP001201463"/>
    </source>
</evidence>
<dbReference type="InterPro" id="IPR013424">
    <property type="entry name" value="Ice-binding_C"/>
</dbReference>
<accession>A0ABS8XFN5</accession>
<evidence type="ECO:0000259" key="2">
    <source>
        <dbReference type="Pfam" id="PF07589"/>
    </source>
</evidence>
<comment type="caution">
    <text evidence="3">The sequence shown here is derived from an EMBL/GenBank/DDBJ whole genome shotgun (WGS) entry which is preliminary data.</text>
</comment>
<feature type="domain" description="Ice-binding protein C-terminal" evidence="2">
    <location>
        <begin position="341"/>
        <end position="364"/>
    </location>
</feature>
<feature type="signal peptide" evidence="1">
    <location>
        <begin position="1"/>
        <end position="27"/>
    </location>
</feature>
<proteinExistence type="predicted"/>
<keyword evidence="4" id="KW-1185">Reference proteome</keyword>
<gene>
    <name evidence="3" type="ORF">LXT12_12445</name>
</gene>
<protein>
    <submittedName>
        <fullName evidence="3">PEP-CTERM sorting domain-containing protein</fullName>
    </submittedName>
</protein>
<dbReference type="NCBIfam" id="TIGR02595">
    <property type="entry name" value="PEP_CTERM"/>
    <property type="match status" value="1"/>
</dbReference>
<organism evidence="3 4">
    <name type="scientific">Pelomonas caseinilytica</name>
    <dbReference type="NCBI Taxonomy" id="2906763"/>
    <lineage>
        <taxon>Bacteria</taxon>
        <taxon>Pseudomonadati</taxon>
        <taxon>Pseudomonadota</taxon>
        <taxon>Betaproteobacteria</taxon>
        <taxon>Burkholderiales</taxon>
        <taxon>Sphaerotilaceae</taxon>
        <taxon>Roseateles</taxon>
    </lineage>
</organism>
<name>A0ABS8XFN5_9BURK</name>
<reference evidence="3 4" key="1">
    <citation type="submission" date="2021-12" db="EMBL/GenBank/DDBJ databases">
        <title>Genome seq of p7.</title>
        <authorList>
            <person name="Seo T."/>
        </authorList>
    </citation>
    <scope>NUCLEOTIDE SEQUENCE [LARGE SCALE GENOMIC DNA]</scope>
    <source>
        <strain evidence="3 4">P7</strain>
    </source>
</reference>
<dbReference type="Pfam" id="PF07589">
    <property type="entry name" value="PEP-CTERM"/>
    <property type="match status" value="1"/>
</dbReference>
<dbReference type="Proteomes" id="UP001201463">
    <property type="component" value="Unassembled WGS sequence"/>
</dbReference>
<evidence type="ECO:0000256" key="1">
    <source>
        <dbReference type="SAM" id="SignalP"/>
    </source>
</evidence>